<dbReference type="Gene3D" id="6.10.250.3000">
    <property type="match status" value="1"/>
</dbReference>
<proteinExistence type="predicted"/>
<evidence type="ECO:0000313" key="2">
    <source>
        <dbReference type="EMBL" id="OXB57768.1"/>
    </source>
</evidence>
<dbReference type="GO" id="GO:0006886">
    <property type="term" value="P:intracellular protein transport"/>
    <property type="evidence" value="ECO:0007669"/>
    <property type="project" value="InterPro"/>
</dbReference>
<dbReference type="InterPro" id="IPR011011">
    <property type="entry name" value="Znf_FYVE_PHD"/>
</dbReference>
<dbReference type="STRING" id="9009.A0A226MR82"/>
<protein>
    <recommendedName>
        <fullName evidence="1">RabBD domain-containing protein</fullName>
    </recommendedName>
</protein>
<gene>
    <name evidence="2" type="ORF">ASZ78_012667</name>
</gene>
<dbReference type="SUPFAM" id="SSF57903">
    <property type="entry name" value="FYVE/PHD zinc finger"/>
    <property type="match status" value="1"/>
</dbReference>
<dbReference type="Proteomes" id="UP000198323">
    <property type="component" value="Unassembled WGS sequence"/>
</dbReference>
<keyword evidence="3" id="KW-1185">Reference proteome</keyword>
<dbReference type="PROSITE" id="PS50916">
    <property type="entry name" value="RABBD"/>
    <property type="match status" value="1"/>
</dbReference>
<comment type="caution">
    <text evidence="2">The sequence shown here is derived from an EMBL/GenBank/DDBJ whole genome shotgun (WGS) entry which is preliminary data.</text>
</comment>
<dbReference type="PANTHER" id="PTHR45716">
    <property type="entry name" value="BITESIZE, ISOFORM I"/>
    <property type="match status" value="1"/>
</dbReference>
<accession>A0A226MR82</accession>
<dbReference type="EMBL" id="MCFN01000519">
    <property type="protein sequence ID" value="OXB57768.1"/>
    <property type="molecule type" value="Genomic_DNA"/>
</dbReference>
<dbReference type="GO" id="GO:0005886">
    <property type="term" value="C:plasma membrane"/>
    <property type="evidence" value="ECO:0007669"/>
    <property type="project" value="TreeGrafter"/>
</dbReference>
<organism evidence="2 3">
    <name type="scientific">Callipepla squamata</name>
    <name type="common">Scaled quail</name>
    <dbReference type="NCBI Taxonomy" id="9009"/>
    <lineage>
        <taxon>Eukaryota</taxon>
        <taxon>Metazoa</taxon>
        <taxon>Chordata</taxon>
        <taxon>Craniata</taxon>
        <taxon>Vertebrata</taxon>
        <taxon>Euteleostomi</taxon>
        <taxon>Archelosauria</taxon>
        <taxon>Archosauria</taxon>
        <taxon>Dinosauria</taxon>
        <taxon>Saurischia</taxon>
        <taxon>Theropoda</taxon>
        <taxon>Coelurosauria</taxon>
        <taxon>Aves</taxon>
        <taxon>Neognathae</taxon>
        <taxon>Galloanserae</taxon>
        <taxon>Galliformes</taxon>
        <taxon>Odontophoridae</taxon>
        <taxon>Callipepla</taxon>
    </lineage>
</organism>
<dbReference type="PANTHER" id="PTHR45716:SF5">
    <property type="entry name" value="SYNAPTOTAGMIN-LIKE PROTEIN 2"/>
    <property type="match status" value="1"/>
</dbReference>
<dbReference type="OrthoDB" id="195679at2759"/>
<dbReference type="GO" id="GO:0006887">
    <property type="term" value="P:exocytosis"/>
    <property type="evidence" value="ECO:0007669"/>
    <property type="project" value="TreeGrafter"/>
</dbReference>
<dbReference type="InterPro" id="IPR041282">
    <property type="entry name" value="FYVE_2"/>
</dbReference>
<dbReference type="GO" id="GO:0031267">
    <property type="term" value="F:small GTPase binding"/>
    <property type="evidence" value="ECO:0007669"/>
    <property type="project" value="InterPro"/>
</dbReference>
<feature type="domain" description="RabBD" evidence="1">
    <location>
        <begin position="2"/>
        <end position="58"/>
    </location>
</feature>
<dbReference type="GO" id="GO:0070382">
    <property type="term" value="C:exocytic vesicle"/>
    <property type="evidence" value="ECO:0007669"/>
    <property type="project" value="TreeGrafter"/>
</dbReference>
<name>A0A226MR82_CALSU</name>
<evidence type="ECO:0000259" key="1">
    <source>
        <dbReference type="PROSITE" id="PS50916"/>
    </source>
</evidence>
<dbReference type="AlphaFoldDB" id="A0A226MR82"/>
<dbReference type="GO" id="GO:0042043">
    <property type="term" value="F:neurexin family protein binding"/>
    <property type="evidence" value="ECO:0007669"/>
    <property type="project" value="TreeGrafter"/>
</dbReference>
<evidence type="ECO:0000313" key="3">
    <source>
        <dbReference type="Proteomes" id="UP000198323"/>
    </source>
</evidence>
<reference evidence="2 3" key="1">
    <citation type="submission" date="2016-07" db="EMBL/GenBank/DDBJ databases">
        <title>Disparate Historic Effective Population Sizes Predicted by Modern Levels of Genome Diversity for the Scaled Quail (Callipepla squamata) and the Northern Bobwhite (Colinus virginianus): Inferences from First and Second Generation Draft Genome Assemblies for Sympatric New World Quail.</title>
        <authorList>
            <person name="Oldeschulte D.L."/>
            <person name="Halley Y.A."/>
            <person name="Bhattarai E.K."/>
            <person name="Brashear W.A."/>
            <person name="Hill J."/>
            <person name="Metz R.P."/>
            <person name="Johnson C.D."/>
            <person name="Rollins D."/>
            <person name="Peterson M.J."/>
            <person name="Bickhart D.M."/>
            <person name="Decker J.E."/>
            <person name="Seabury C.M."/>
        </authorList>
    </citation>
    <scope>NUCLEOTIDE SEQUENCE [LARGE SCALE GENOMIC DNA]</scope>
    <source>
        <strain evidence="2 3">Texas</strain>
        <tissue evidence="2">Leg muscle</tissue>
    </source>
</reference>
<dbReference type="InterPro" id="IPR010911">
    <property type="entry name" value="Rab_BD"/>
</dbReference>
<sequence length="121" mass="14134">MMIDLSFLTEEEQEAIMKVLQRDAELKKAEEERVRHLPEKVKDDVQLKNMSGQWFYEAKSKRHRDKIHGADIIRASMRRKPATLGKHSARVLFWEGWHGGGTLTTTSEVSYVSEMQEEYVL</sequence>
<dbReference type="Pfam" id="PF02318">
    <property type="entry name" value="FYVE_2"/>
    <property type="match status" value="1"/>
</dbReference>